<protein>
    <submittedName>
        <fullName evidence="1">Uncharacterized protein</fullName>
    </submittedName>
</protein>
<dbReference type="AlphaFoldDB" id="A0A2Z2CD63"/>
<dbReference type="EMBL" id="KX028885">
    <property type="protein sequence ID" value="AOX13004.1"/>
    <property type="molecule type" value="Genomic_DNA"/>
</dbReference>
<evidence type="ECO:0000313" key="1">
    <source>
        <dbReference type="EMBL" id="AOX13004.1"/>
    </source>
</evidence>
<organism evidence="1">
    <name type="scientific">Cocos nucifera</name>
    <name type="common">Coconut palm</name>
    <dbReference type="NCBI Taxonomy" id="13894"/>
    <lineage>
        <taxon>Eukaryota</taxon>
        <taxon>Viridiplantae</taxon>
        <taxon>Streptophyta</taxon>
        <taxon>Embryophyta</taxon>
        <taxon>Tracheophyta</taxon>
        <taxon>Spermatophyta</taxon>
        <taxon>Magnoliopsida</taxon>
        <taxon>Liliopsida</taxon>
        <taxon>Arecaceae</taxon>
        <taxon>Arecoideae</taxon>
        <taxon>Cocoseae</taxon>
        <taxon>Attaleinae</taxon>
        <taxon>Cocos</taxon>
    </lineage>
</organism>
<dbReference type="GeneID" id="30090301"/>
<name>A0A2Z2CD63_COCNU</name>
<reference evidence="1" key="1">
    <citation type="submission" date="2016-04" db="EMBL/GenBank/DDBJ databases">
        <title>Complete Sequence and Comparative Analysis of the Mitochondrial Genome of Coconut Palm (Cocos nucifera).</title>
        <authorList>
            <person name="Liu W."/>
            <person name="Lin Q."/>
            <person name="Aljohi H.A."/>
            <person name="Zhao Y."/>
            <person name="Zeng J."/>
            <person name="Hu S."/>
            <person name="Yu J."/>
        </authorList>
    </citation>
    <scope>NUCLEOTIDE SEQUENCE</scope>
</reference>
<geneLocation type="mitochondrion" evidence="1"/>
<proteinExistence type="predicted"/>
<keyword evidence="1" id="KW-0496">Mitochondrion</keyword>
<accession>A0A2Z2CD63</accession>
<sequence>MKDWLRYVHWYHTVVLDTDPKLQDLFEVPVVMRDWKKRPEESILFRYGFLWELYDLVRRKGFGDALEYVGS</sequence>
<gene>
    <name evidence="1" type="primary">orf114</name>
</gene>
<dbReference type="RefSeq" id="YP_009316010.1">
    <property type="nucleotide sequence ID" value="NC_031696.1"/>
</dbReference>